<accession>A0A2W4R8V4</accession>
<evidence type="ECO:0000313" key="1">
    <source>
        <dbReference type="EMBL" id="PZN79366.1"/>
    </source>
</evidence>
<dbReference type="Proteomes" id="UP000249396">
    <property type="component" value="Unassembled WGS sequence"/>
</dbReference>
<evidence type="ECO:0000313" key="2">
    <source>
        <dbReference type="Proteomes" id="UP000249396"/>
    </source>
</evidence>
<gene>
    <name evidence="1" type="ORF">DM484_11340</name>
</gene>
<name>A0A2W4R8V4_9GAMM</name>
<dbReference type="AlphaFoldDB" id="A0A2W4R8V4"/>
<organism evidence="1 2">
    <name type="scientific">Candidatus Methylumidiphilus alinenensis</name>
    <dbReference type="NCBI Taxonomy" id="2202197"/>
    <lineage>
        <taxon>Bacteria</taxon>
        <taxon>Pseudomonadati</taxon>
        <taxon>Pseudomonadota</taxon>
        <taxon>Gammaproteobacteria</taxon>
        <taxon>Methylococcales</taxon>
        <taxon>Candidatus Methylumidiphilus</taxon>
    </lineage>
</organism>
<proteinExistence type="predicted"/>
<sequence length="197" mass="20588">MHKNSWLHYCVLAVALTAYGGGASGIESDASTLGGESKPAPTAHRKVKKTIPPAQPKLNGLAQTAVNSGIVDCAGRIQQVTDFLTANSKSGAYLFIAPTDANRRISSASLEIQANGTSSYATASFAPGGSGGCGTLYETVSYWANQCEDVAKRAFPNFPPAGKLGDSISMLDGGMYLRIFLMPAGQGCLSIKKEMVY</sequence>
<comment type="caution">
    <text evidence="1">The sequence shown here is derived from an EMBL/GenBank/DDBJ whole genome shotgun (WGS) entry which is preliminary data.</text>
</comment>
<protein>
    <submittedName>
        <fullName evidence="1">Uncharacterized protein</fullName>
    </submittedName>
</protein>
<dbReference type="EMBL" id="QJPH01000301">
    <property type="protein sequence ID" value="PZN79366.1"/>
    <property type="molecule type" value="Genomic_DNA"/>
</dbReference>
<reference evidence="1 2" key="1">
    <citation type="journal article" date="2018" name="Aquat. Microb. Ecol.">
        <title>Gammaproteobacterial methanotrophs dominate.</title>
        <authorList>
            <person name="Rissanen A.J."/>
            <person name="Saarenheimo J."/>
            <person name="Tiirola M."/>
            <person name="Peura S."/>
            <person name="Aalto S.L."/>
            <person name="Karvinen A."/>
            <person name="Nykanen H."/>
        </authorList>
    </citation>
    <scope>NUCLEOTIDE SEQUENCE [LARGE SCALE GENOMIC DNA]</scope>
    <source>
        <strain evidence="1">AMbin10</strain>
    </source>
</reference>